<sequence length="169" mass="19353">WWRCAKGHEWKAMVHKRTEGKGCPYCSGRYPILGETDLATTHPELAKQWHPTKNEHLAPHDVSAGSNKKVWWQCSKNHEWEANVANRTSNQTGCPYCSGKSVLNGFNDLATFEPILAKEWHLTKNGDLSPQDVSTGSNKKVWWQCQSGYEWRKACYYRASNPKCPNCKE</sequence>
<proteinExistence type="predicted"/>
<comment type="caution">
    <text evidence="2">The sequence shown here is derived from an EMBL/GenBank/DDBJ whole genome shotgun (WGS) entry which is preliminary data.</text>
</comment>
<accession>A0ABN0A039</accession>
<evidence type="ECO:0000313" key="2">
    <source>
        <dbReference type="EMBL" id="EFF63067.1"/>
    </source>
</evidence>
<evidence type="ECO:0000259" key="1">
    <source>
        <dbReference type="Pfam" id="PF14311"/>
    </source>
</evidence>
<reference evidence="2 3" key="1">
    <citation type="journal article" date="2011" name="J. Bacteriol.">
        <title>Draft Genome Sequence of Turicibacter sanguinis PC909, Isolated from Human Feces.</title>
        <authorList>
            <person name="Cuiv P.O."/>
            <person name="Klaassens E.S."/>
            <person name="Durkin A.S."/>
            <person name="Harkins D.M."/>
            <person name="Foster L."/>
            <person name="McCorrison J."/>
            <person name="Torralba M."/>
            <person name="Nelson K.E."/>
            <person name="Morrison M."/>
        </authorList>
    </citation>
    <scope>NUCLEOTIDE SEQUENCE [LARGE SCALE GENOMIC DNA]</scope>
    <source>
        <strain evidence="2 3">PC909</strain>
    </source>
</reference>
<dbReference type="PANTHER" id="PTHR37317">
    <property type="entry name" value="BLR8090 PROTEIN"/>
    <property type="match status" value="1"/>
</dbReference>
<dbReference type="EMBL" id="ADMN01000102">
    <property type="protein sequence ID" value="EFF63067.1"/>
    <property type="molecule type" value="Genomic_DNA"/>
</dbReference>
<evidence type="ECO:0000313" key="3">
    <source>
        <dbReference type="Proteomes" id="UP000002938"/>
    </source>
</evidence>
<name>A0ABN0A039_9FIRM</name>
<dbReference type="RefSeq" id="WP_006785359.1">
    <property type="nucleotide sequence ID" value="NZ_ADMN01000102.1"/>
</dbReference>
<dbReference type="PANTHER" id="PTHR37317:SF1">
    <property type="entry name" value="ZINC-RIBBON DOMAIN-CONTAINING PROTEIN-RELATED"/>
    <property type="match status" value="1"/>
</dbReference>
<dbReference type="InterPro" id="IPR025487">
    <property type="entry name" value="DUF4379"/>
</dbReference>
<organism evidence="2 3">
    <name type="scientific">Turicibacter sanguinis PC909</name>
    <dbReference type="NCBI Taxonomy" id="702450"/>
    <lineage>
        <taxon>Bacteria</taxon>
        <taxon>Bacillati</taxon>
        <taxon>Bacillota</taxon>
        <taxon>Erysipelotrichia</taxon>
        <taxon>Erysipelotrichales</taxon>
        <taxon>Turicibacteraceae</taxon>
        <taxon>Turicibacter</taxon>
    </lineage>
</organism>
<feature type="domain" description="Treble clef zinc finger" evidence="1">
    <location>
        <begin position="1"/>
        <end position="29"/>
    </location>
</feature>
<feature type="domain" description="Treble clef zinc finger" evidence="1">
    <location>
        <begin position="116"/>
        <end position="168"/>
    </location>
</feature>
<feature type="non-terminal residue" evidence="2">
    <location>
        <position position="1"/>
    </location>
</feature>
<dbReference type="Pfam" id="PF14311">
    <property type="entry name" value="DUF4379"/>
    <property type="match status" value="3"/>
</dbReference>
<protein>
    <submittedName>
        <fullName evidence="2">Conserved domain protein</fullName>
    </submittedName>
</protein>
<feature type="domain" description="Treble clef zinc finger" evidence="1">
    <location>
        <begin position="45"/>
        <end position="100"/>
    </location>
</feature>
<keyword evidence="3" id="KW-1185">Reference proteome</keyword>
<gene>
    <name evidence="2" type="ORF">CUW_2243</name>
</gene>
<dbReference type="Proteomes" id="UP000002938">
    <property type="component" value="Unassembled WGS sequence"/>
</dbReference>